<dbReference type="Proteomes" id="UP001437256">
    <property type="component" value="Unassembled WGS sequence"/>
</dbReference>
<keyword evidence="4" id="KW-1185">Reference proteome</keyword>
<evidence type="ECO:0000256" key="1">
    <source>
        <dbReference type="SAM" id="MobiDB-lite"/>
    </source>
</evidence>
<gene>
    <name evidence="3" type="ORF">AAF712_005664</name>
</gene>
<feature type="region of interest" description="Disordered" evidence="1">
    <location>
        <begin position="153"/>
        <end position="172"/>
    </location>
</feature>
<evidence type="ECO:0000313" key="4">
    <source>
        <dbReference type="Proteomes" id="UP001437256"/>
    </source>
</evidence>
<keyword evidence="2" id="KW-0472">Membrane</keyword>
<comment type="caution">
    <text evidence="3">The sequence shown here is derived from an EMBL/GenBank/DDBJ whole genome shotgun (WGS) entry which is preliminary data.</text>
</comment>
<dbReference type="EMBL" id="JBBXMP010000027">
    <property type="protein sequence ID" value="KAL0067267.1"/>
    <property type="molecule type" value="Genomic_DNA"/>
</dbReference>
<organism evidence="3 4">
    <name type="scientific">Marasmius tenuissimus</name>
    <dbReference type="NCBI Taxonomy" id="585030"/>
    <lineage>
        <taxon>Eukaryota</taxon>
        <taxon>Fungi</taxon>
        <taxon>Dikarya</taxon>
        <taxon>Basidiomycota</taxon>
        <taxon>Agaricomycotina</taxon>
        <taxon>Agaricomycetes</taxon>
        <taxon>Agaricomycetidae</taxon>
        <taxon>Agaricales</taxon>
        <taxon>Marasmiineae</taxon>
        <taxon>Marasmiaceae</taxon>
        <taxon>Marasmius</taxon>
    </lineage>
</organism>
<sequence length="290" mass="30802">MNRMVVLLLGVYHSSDAAIRRLLSFVLASSLWSQVYSFTLSNIPSNIVVKKQFSVNWASQEGDPLNVNILVFDAIRTPACRSSEGSHYELSQVVSSSSGQGSVPFTVPHSGNYILCAFNFTNSSDPSRSITGTSFFNSSNVVATLPTQTVTVTAGSSQQTGGVDSASPSSSKNNDGAIIGGAVGGLLALLLAVLLSLFCFGRYRIVREDDPRFYNSKYSDHLEGDARSITTEYERGTGTADIDNASLYPPTTTYRSGISEHGWGSQTGPSEIAEETPPSYASVSGHGIGA</sequence>
<accession>A0ABR3A1Q5</accession>
<evidence type="ECO:0000256" key="2">
    <source>
        <dbReference type="SAM" id="Phobius"/>
    </source>
</evidence>
<name>A0ABR3A1Q5_9AGAR</name>
<feature type="region of interest" description="Disordered" evidence="1">
    <location>
        <begin position="257"/>
        <end position="290"/>
    </location>
</feature>
<feature type="transmembrane region" description="Helical" evidence="2">
    <location>
        <begin position="177"/>
        <end position="200"/>
    </location>
</feature>
<keyword evidence="2" id="KW-1133">Transmembrane helix</keyword>
<reference evidence="3 4" key="1">
    <citation type="submission" date="2024-05" db="EMBL/GenBank/DDBJ databases">
        <title>A draft genome resource for the thread blight pathogen Marasmius tenuissimus strain MS-2.</title>
        <authorList>
            <person name="Yulfo-Soto G.E."/>
            <person name="Baruah I.K."/>
            <person name="Amoako-Attah I."/>
            <person name="Bukari Y."/>
            <person name="Meinhardt L.W."/>
            <person name="Bailey B.A."/>
            <person name="Cohen S.P."/>
        </authorList>
    </citation>
    <scope>NUCLEOTIDE SEQUENCE [LARGE SCALE GENOMIC DNA]</scope>
    <source>
        <strain evidence="3 4">MS-2</strain>
    </source>
</reference>
<protein>
    <submittedName>
        <fullName evidence="3">Uncharacterized protein</fullName>
    </submittedName>
</protein>
<evidence type="ECO:0000313" key="3">
    <source>
        <dbReference type="EMBL" id="KAL0067267.1"/>
    </source>
</evidence>
<proteinExistence type="predicted"/>
<keyword evidence="2" id="KW-0812">Transmembrane</keyword>